<evidence type="ECO:0000256" key="1">
    <source>
        <dbReference type="ARBA" id="ARBA00004498"/>
    </source>
</evidence>
<gene>
    <name evidence="16" type="primary">zp3</name>
</gene>
<dbReference type="GO" id="GO:0005886">
    <property type="term" value="C:plasma membrane"/>
    <property type="evidence" value="ECO:0007669"/>
    <property type="project" value="UniProtKB-SubCell"/>
</dbReference>
<dbReference type="STRING" id="28377.ENSACAP00000016897"/>
<dbReference type="Pfam" id="PF00100">
    <property type="entry name" value="Zona_pellucida"/>
    <property type="match status" value="1"/>
</dbReference>
<dbReference type="Ensembl" id="ENSACAT00000017232.4">
    <property type="protein sequence ID" value="ENSACAP00000016897.4"/>
    <property type="gene ID" value="ENSACAG00000017167.4"/>
</dbReference>
<dbReference type="PRINTS" id="PR00023">
    <property type="entry name" value="ZPELLUCIDA"/>
</dbReference>
<accession>H9GP14</accession>
<dbReference type="Gene3D" id="2.60.40.3210">
    <property type="entry name" value="Zona pellucida, ZP-N domain"/>
    <property type="match status" value="1"/>
</dbReference>
<dbReference type="InterPro" id="IPR017977">
    <property type="entry name" value="ZP_dom_CS"/>
</dbReference>
<dbReference type="GO" id="GO:0035804">
    <property type="term" value="F:structural constituent of egg coat"/>
    <property type="evidence" value="ECO:0000318"/>
    <property type="project" value="GO_Central"/>
</dbReference>
<dbReference type="InterPro" id="IPR001507">
    <property type="entry name" value="ZP_dom"/>
</dbReference>
<evidence type="ECO:0000256" key="14">
    <source>
        <dbReference type="RuleBase" id="RU367066"/>
    </source>
</evidence>
<keyword evidence="12 14" id="KW-1015">Disulfide bond</keyword>
<dbReference type="GO" id="GO:0007339">
    <property type="term" value="P:binding of sperm to zona pellucida"/>
    <property type="evidence" value="ECO:0000318"/>
    <property type="project" value="GO_Central"/>
</dbReference>
<keyword evidence="5 14" id="KW-0964">Secreted</keyword>
<name>H9GP14_ANOCA</name>
<feature type="domain" description="ZP" evidence="15">
    <location>
        <begin position="78"/>
        <end position="341"/>
    </location>
</feature>
<dbReference type="PANTHER" id="PTHR11576">
    <property type="entry name" value="ZONA PELLUCIDA SPERM-BINDING PROTEIN 3"/>
    <property type="match status" value="1"/>
</dbReference>
<comment type="similarity">
    <text evidence="2 14">Belongs to the ZP domain family. ZPC subfamily.</text>
</comment>
<feature type="transmembrane region" description="Helical" evidence="14">
    <location>
        <begin position="436"/>
        <end position="462"/>
    </location>
</feature>
<evidence type="ECO:0000313" key="17">
    <source>
        <dbReference type="Proteomes" id="UP000001646"/>
    </source>
</evidence>
<dbReference type="eggNOG" id="ENOG502QSZF">
    <property type="taxonomic scope" value="Eukaryota"/>
</dbReference>
<keyword evidence="17" id="KW-1185">Reference proteome</keyword>
<dbReference type="OrthoDB" id="8880842at2759"/>
<dbReference type="SMART" id="SM00241">
    <property type="entry name" value="ZP"/>
    <property type="match status" value="1"/>
</dbReference>
<dbReference type="GeneID" id="100554516"/>
<evidence type="ECO:0000256" key="10">
    <source>
        <dbReference type="ARBA" id="ARBA00022989"/>
    </source>
</evidence>
<reference evidence="16" key="2">
    <citation type="submission" date="2025-08" db="UniProtKB">
        <authorList>
            <consortium name="Ensembl"/>
        </authorList>
    </citation>
    <scope>IDENTIFICATION</scope>
</reference>
<feature type="chain" id="PRO_5033095331" description="Zona pellucida sperm-binding protein 3" evidence="14">
    <location>
        <begin position="22"/>
        <end position="475"/>
    </location>
</feature>
<evidence type="ECO:0000256" key="12">
    <source>
        <dbReference type="ARBA" id="ARBA00023157"/>
    </source>
</evidence>
<dbReference type="InterPro" id="IPR048290">
    <property type="entry name" value="ZP_chr"/>
</dbReference>
<dbReference type="PROSITE" id="PS51034">
    <property type="entry name" value="ZP_2"/>
    <property type="match status" value="1"/>
</dbReference>
<keyword evidence="7 14" id="KW-0165">Cleavage on pair of basic residues</keyword>
<keyword evidence="8 14" id="KW-0812">Transmembrane</keyword>
<evidence type="ECO:0000256" key="2">
    <source>
        <dbReference type="ARBA" id="ARBA00006735"/>
    </source>
</evidence>
<keyword evidence="4 14" id="KW-1003">Cell membrane</keyword>
<sequence length="475" mass="52080">MGFSCGLQVFFFFFVVSGADPFNPRDFPQKDFSWGSFSRDVPPPEQVYDPSLARSSPWAWVDVSQPRALSSLKPVTVQCGEAEVVVTVSRDLFGTGRLIQATDLTLGSLGCQPTSLDASENTVIFDVGLHECGSTLQMTSDFLVYSITLYYRPDLGNRPVIVRTSSAEVPIECHYPRKDNVSSKAIRPTWIPFTSTISSEQKLAFSLQLMNGDWSTERTSNRYELGEAMHIQASVKTDNHVDLRLFVDHCVATLSPDISSSPRYTVVDYHGCLVDGRSDASSSAFVSPRPREDSLQFTMDAFMFAGDARDAIYITCHLKVTAADQSPDALNKACSFNKASNRWLPVEGTSDVCSCCETGSCGLPRGQYGMSNAWWVGAGGRFQRDVSSTDDDPSAEKIEADVVLGPVILDDPKTLMPHSELQGRMGLMTQGIRAKFVFIMLGLGIATTLLALTSVTLVLLLVCKKSRTRLNCELS</sequence>
<dbReference type="HOGENOM" id="CLU_047091_1_1_1"/>
<evidence type="ECO:0000256" key="11">
    <source>
        <dbReference type="ARBA" id="ARBA00023136"/>
    </source>
</evidence>
<dbReference type="FunFam" id="2.60.40.4100:FF:000002">
    <property type="entry name" value="Zona pellucida sperm-binding protein 3"/>
    <property type="match status" value="1"/>
</dbReference>
<dbReference type="InterPro" id="IPR055356">
    <property type="entry name" value="ZP-N"/>
</dbReference>
<comment type="PTM">
    <text evidence="14">Proteolytically cleaved before the transmembrane segment to yield the secreted ectodomain incorporated in the zona pellucida.</text>
</comment>
<evidence type="ECO:0000256" key="3">
    <source>
        <dbReference type="ARBA" id="ARBA00017980"/>
    </source>
</evidence>
<dbReference type="PROSITE" id="PS00682">
    <property type="entry name" value="ZP_1"/>
    <property type="match status" value="1"/>
</dbReference>
<dbReference type="GO" id="GO:0035803">
    <property type="term" value="P:egg coat formation"/>
    <property type="evidence" value="ECO:0000318"/>
    <property type="project" value="GO_Central"/>
</dbReference>
<organism evidence="16 17">
    <name type="scientific">Anolis carolinensis</name>
    <name type="common">Green anole</name>
    <name type="synonym">American chameleon</name>
    <dbReference type="NCBI Taxonomy" id="28377"/>
    <lineage>
        <taxon>Eukaryota</taxon>
        <taxon>Metazoa</taxon>
        <taxon>Chordata</taxon>
        <taxon>Craniata</taxon>
        <taxon>Vertebrata</taxon>
        <taxon>Euteleostomi</taxon>
        <taxon>Lepidosauria</taxon>
        <taxon>Squamata</taxon>
        <taxon>Bifurcata</taxon>
        <taxon>Unidentata</taxon>
        <taxon>Episquamata</taxon>
        <taxon>Toxicofera</taxon>
        <taxon>Iguania</taxon>
        <taxon>Dactyloidae</taxon>
        <taxon>Anolis</taxon>
    </lineage>
</organism>
<feature type="signal peptide" evidence="14">
    <location>
        <begin position="1"/>
        <end position="21"/>
    </location>
</feature>
<dbReference type="GO" id="GO:2000344">
    <property type="term" value="P:positive regulation of acrosome reaction"/>
    <property type="evidence" value="ECO:0000318"/>
    <property type="project" value="GO_Central"/>
</dbReference>
<dbReference type="InParanoid" id="H9GP14"/>
<dbReference type="GeneTree" id="ENSGT01030000234567"/>
<protein>
    <recommendedName>
        <fullName evidence="3 14">Zona pellucida sperm-binding protein 3</fullName>
    </recommendedName>
</protein>
<dbReference type="Gene3D" id="2.60.40.4100">
    <property type="entry name" value="Zona pellucida, ZP-C domain"/>
    <property type="match status" value="1"/>
</dbReference>
<dbReference type="GO" id="GO:0005615">
    <property type="term" value="C:extracellular space"/>
    <property type="evidence" value="ECO:0000318"/>
    <property type="project" value="GO_Central"/>
</dbReference>
<comment type="domain">
    <text evidence="14">The ZP domain is involved in the polymerization of the ZP proteins to form the zona pellucida.</text>
</comment>
<dbReference type="KEGG" id="acs:100554516"/>
<dbReference type="Bgee" id="ENSACAG00000017167">
    <property type="expression patterns" value="Expressed in ovary and 1 other cell type or tissue"/>
</dbReference>
<evidence type="ECO:0000256" key="6">
    <source>
        <dbReference type="ARBA" id="ARBA00022530"/>
    </source>
</evidence>
<evidence type="ECO:0000256" key="13">
    <source>
        <dbReference type="ARBA" id="ARBA00023180"/>
    </source>
</evidence>
<dbReference type="AlphaFoldDB" id="H9GP14"/>
<proteinExistence type="inferred from homology"/>
<reference evidence="16" key="1">
    <citation type="submission" date="2009-12" db="EMBL/GenBank/DDBJ databases">
        <title>The Genome Sequence of Anolis carolinensis (Green Anole Lizard).</title>
        <authorList>
            <consortium name="The Genome Sequencing Platform"/>
            <person name="Di Palma F."/>
            <person name="Alfoldi J."/>
            <person name="Heiman D."/>
            <person name="Young S."/>
            <person name="Grabherr M."/>
            <person name="Johnson J."/>
            <person name="Lander E.S."/>
            <person name="Lindblad-Toh K."/>
        </authorList>
    </citation>
    <scope>NUCLEOTIDE SEQUENCE [LARGE SCALE GENOMIC DNA]</scope>
    <source>
        <strain evidence="16">JBL SC #1</strain>
    </source>
</reference>
<keyword evidence="11 14" id="KW-0472">Membrane</keyword>
<evidence type="ECO:0000256" key="5">
    <source>
        <dbReference type="ARBA" id="ARBA00022525"/>
    </source>
</evidence>
<evidence type="ECO:0000256" key="4">
    <source>
        <dbReference type="ARBA" id="ARBA00022475"/>
    </source>
</evidence>
<reference evidence="16" key="3">
    <citation type="submission" date="2025-09" db="UniProtKB">
        <authorList>
            <consortium name="Ensembl"/>
        </authorList>
    </citation>
    <scope>IDENTIFICATION</scope>
</reference>
<dbReference type="GO" id="GO:0035805">
    <property type="term" value="C:egg coat"/>
    <property type="evidence" value="ECO:0000318"/>
    <property type="project" value="GO_Central"/>
</dbReference>
<evidence type="ECO:0000313" key="16">
    <source>
        <dbReference type="Ensembl" id="ENSACAP00000016897.4"/>
    </source>
</evidence>
<keyword evidence="9 14" id="KW-0732">Signal</keyword>
<evidence type="ECO:0000256" key="8">
    <source>
        <dbReference type="ARBA" id="ARBA00022692"/>
    </source>
</evidence>
<dbReference type="FunFam" id="2.60.40.3210:FF:000001">
    <property type="entry name" value="Zona pellucida sperm-binding protein 3"/>
    <property type="match status" value="1"/>
</dbReference>
<dbReference type="Pfam" id="PF23344">
    <property type="entry name" value="ZP-N"/>
    <property type="match status" value="1"/>
</dbReference>
<keyword evidence="6 14" id="KW-0272">Extracellular matrix</keyword>
<comment type="subcellular location">
    <subcellularLocation>
        <location evidence="1">Secreted</location>
        <location evidence="1">Extracellular space</location>
        <location evidence="1">Extracellular matrix</location>
    </subcellularLocation>
    <subcellularLocation>
        <location evidence="14">Zona pellucida</location>
    </subcellularLocation>
    <subcellularLocation>
        <location evidence="14">Cell membrane</location>
        <topology evidence="14">Single-pass type I membrane protein</topology>
    </subcellularLocation>
</comment>
<dbReference type="InterPro" id="IPR042235">
    <property type="entry name" value="ZP-C_dom"/>
</dbReference>
<evidence type="ECO:0000259" key="15">
    <source>
        <dbReference type="PROSITE" id="PS51034"/>
    </source>
</evidence>
<dbReference type="Proteomes" id="UP000001646">
    <property type="component" value="Unplaced"/>
</dbReference>
<dbReference type="InterPro" id="IPR055355">
    <property type="entry name" value="ZP-C"/>
</dbReference>
<dbReference type="GO" id="GO:0032190">
    <property type="term" value="F:acrosin binding"/>
    <property type="evidence" value="ECO:0000318"/>
    <property type="project" value="GO_Central"/>
</dbReference>
<evidence type="ECO:0000256" key="7">
    <source>
        <dbReference type="ARBA" id="ARBA00022685"/>
    </source>
</evidence>
<keyword evidence="13" id="KW-0325">Glycoprotein</keyword>
<keyword evidence="10 14" id="KW-1133">Transmembrane helix</keyword>
<dbReference type="PANTHER" id="PTHR11576:SF2">
    <property type="entry name" value="ZONA PELLUCIDA SPERM-BINDING PROTEIN 3"/>
    <property type="match status" value="1"/>
</dbReference>
<dbReference type="CTD" id="7784"/>
<evidence type="ECO:0000256" key="9">
    <source>
        <dbReference type="ARBA" id="ARBA00022729"/>
    </source>
</evidence>
<comment type="function">
    <text evidence="14">Component of the zona pellucida, an extracellular matrix surrounding oocytes which mediates sperm binding, induction of the acrosome reaction and prevents post-fertilization polyspermy. The zona pellucida is composed of 3 to 4 glycoproteins, ZP1, ZP2, ZP3, and ZP4. ZP3 is essential for sperm binding and zona matrix formation.</text>
</comment>